<dbReference type="PANTHER" id="PTHR34472">
    <property type="entry name" value="SULFUR CARRIER PROTEIN THIS"/>
    <property type="match status" value="1"/>
</dbReference>
<dbReference type="InterPro" id="IPR016155">
    <property type="entry name" value="Mopterin_synth/thiamin_S_b"/>
</dbReference>
<dbReference type="AlphaFoldDB" id="A0A378NRK4"/>
<gene>
    <name evidence="1" type="ORF">NCTC10571_01175</name>
</gene>
<dbReference type="InterPro" id="IPR010035">
    <property type="entry name" value="Thi_S"/>
</dbReference>
<dbReference type="InterPro" id="IPR012675">
    <property type="entry name" value="Beta-grasp_dom_sf"/>
</dbReference>
<dbReference type="RefSeq" id="WP_018999352.1">
    <property type="nucleotide sequence ID" value="NZ_UGPP01000001.1"/>
</dbReference>
<dbReference type="Proteomes" id="UP000255234">
    <property type="component" value="Unassembled WGS sequence"/>
</dbReference>
<dbReference type="Gene3D" id="3.10.20.30">
    <property type="match status" value="1"/>
</dbReference>
<accession>A0A378NRK4</accession>
<protein>
    <submittedName>
        <fullName evidence="1">Thiamine biosynthesis protein ThiS</fullName>
    </submittedName>
</protein>
<dbReference type="NCBIfam" id="TIGR01683">
    <property type="entry name" value="thiS"/>
    <property type="match status" value="1"/>
</dbReference>
<evidence type="ECO:0000313" key="1">
    <source>
        <dbReference type="EMBL" id="STY71023.1"/>
    </source>
</evidence>
<reference evidence="1 2" key="1">
    <citation type="submission" date="2018-06" db="EMBL/GenBank/DDBJ databases">
        <authorList>
            <consortium name="Pathogen Informatics"/>
            <person name="Doyle S."/>
        </authorList>
    </citation>
    <scope>NUCLEOTIDE SEQUENCE [LARGE SCALE GENOMIC DNA]</scope>
    <source>
        <strain evidence="1 2">NCTC10571</strain>
    </source>
</reference>
<evidence type="ECO:0000313" key="2">
    <source>
        <dbReference type="Proteomes" id="UP000255234"/>
    </source>
</evidence>
<sequence length="65" mass="7201">MIIVNGQNQEISLPMDLVTYLQENNYPLDKIAIELNGQIVPKAKYAQTILNPNDKLEIVTFVGGG</sequence>
<dbReference type="SUPFAM" id="SSF54285">
    <property type="entry name" value="MoaD/ThiS"/>
    <property type="match status" value="1"/>
</dbReference>
<organism evidence="1 2">
    <name type="scientific">Megamonas hypermegale</name>
    <dbReference type="NCBI Taxonomy" id="158847"/>
    <lineage>
        <taxon>Bacteria</taxon>
        <taxon>Bacillati</taxon>
        <taxon>Bacillota</taxon>
        <taxon>Negativicutes</taxon>
        <taxon>Selenomonadales</taxon>
        <taxon>Selenomonadaceae</taxon>
        <taxon>Megamonas</taxon>
    </lineage>
</organism>
<dbReference type="PANTHER" id="PTHR34472:SF1">
    <property type="entry name" value="SULFUR CARRIER PROTEIN THIS"/>
    <property type="match status" value="1"/>
</dbReference>
<dbReference type="Pfam" id="PF02597">
    <property type="entry name" value="ThiS"/>
    <property type="match status" value="1"/>
</dbReference>
<dbReference type="EMBL" id="UGPP01000001">
    <property type="protein sequence ID" value="STY71023.1"/>
    <property type="molecule type" value="Genomic_DNA"/>
</dbReference>
<dbReference type="CDD" id="cd00565">
    <property type="entry name" value="Ubl_ThiS"/>
    <property type="match status" value="1"/>
</dbReference>
<dbReference type="InterPro" id="IPR003749">
    <property type="entry name" value="ThiS/MoaD-like"/>
</dbReference>
<proteinExistence type="predicted"/>
<name>A0A378NRK4_9FIRM</name>